<dbReference type="EMBL" id="BMVN01000030">
    <property type="protein sequence ID" value="GHA51784.1"/>
    <property type="molecule type" value="Genomic_DNA"/>
</dbReference>
<sequence>MLSTLLATPAEAAERMLGHTRTPPWPPDPSEEASTVLGQAWRSSTPSPMRTGREFDLVRVDETLGHLVLHSMRVRGVRCGAVFSDHGSWHFFVPPGSAVLPPGMGWPQAVAYLTGQHVTIPGRGARAADGTPLHWITRDPPGHLFTAPIPFWAALCAFTVRPDTFIKGMEK</sequence>
<proteinExistence type="predicted"/>
<organism evidence="1 2">
    <name type="scientific">Streptomyces canarius</name>
    <dbReference type="NCBI Taxonomy" id="285453"/>
    <lineage>
        <taxon>Bacteria</taxon>
        <taxon>Bacillati</taxon>
        <taxon>Actinomycetota</taxon>
        <taxon>Actinomycetes</taxon>
        <taxon>Kitasatosporales</taxon>
        <taxon>Streptomycetaceae</taxon>
        <taxon>Streptomyces</taxon>
    </lineage>
</organism>
<evidence type="ECO:0000313" key="1">
    <source>
        <dbReference type="EMBL" id="GHA51784.1"/>
    </source>
</evidence>
<protein>
    <recommendedName>
        <fullName evidence="3">DNA primase/polymerase bifunctional N-terminal domain-containing protein</fullName>
    </recommendedName>
</protein>
<keyword evidence="2" id="KW-1185">Reference proteome</keyword>
<evidence type="ECO:0000313" key="2">
    <source>
        <dbReference type="Proteomes" id="UP000653644"/>
    </source>
</evidence>
<evidence type="ECO:0008006" key="3">
    <source>
        <dbReference type="Google" id="ProtNLM"/>
    </source>
</evidence>
<comment type="caution">
    <text evidence="1">The sequence shown here is derived from an EMBL/GenBank/DDBJ whole genome shotgun (WGS) entry which is preliminary data.</text>
</comment>
<name>A0ABQ3CZX8_9ACTN</name>
<gene>
    <name evidence="1" type="ORF">GCM10010345_65470</name>
</gene>
<reference evidence="2" key="1">
    <citation type="journal article" date="2019" name="Int. J. Syst. Evol. Microbiol.">
        <title>The Global Catalogue of Microorganisms (GCM) 10K type strain sequencing project: providing services to taxonomists for standard genome sequencing and annotation.</title>
        <authorList>
            <consortium name="The Broad Institute Genomics Platform"/>
            <consortium name="The Broad Institute Genome Sequencing Center for Infectious Disease"/>
            <person name="Wu L."/>
            <person name="Ma J."/>
        </authorList>
    </citation>
    <scope>NUCLEOTIDE SEQUENCE [LARGE SCALE GENOMIC DNA]</scope>
    <source>
        <strain evidence="2">JCM 4733</strain>
    </source>
</reference>
<dbReference type="Proteomes" id="UP000653644">
    <property type="component" value="Unassembled WGS sequence"/>
</dbReference>
<accession>A0ABQ3CZX8</accession>
<dbReference type="RefSeq" id="WP_189891932.1">
    <property type="nucleotide sequence ID" value="NZ_BMVN01000030.1"/>
</dbReference>